<keyword evidence="2" id="KW-0472">Membrane</keyword>
<keyword evidence="2" id="KW-0812">Transmembrane</keyword>
<evidence type="ECO:0000313" key="3">
    <source>
        <dbReference type="EMBL" id="PIR85081.1"/>
    </source>
</evidence>
<dbReference type="AlphaFoldDB" id="A0A2H0UFB4"/>
<feature type="region of interest" description="Disordered" evidence="1">
    <location>
        <begin position="790"/>
        <end position="827"/>
    </location>
</feature>
<accession>A0A2H0UFB4</accession>
<feature type="transmembrane region" description="Helical" evidence="2">
    <location>
        <begin position="307"/>
        <end position="328"/>
    </location>
</feature>
<name>A0A2H0UFB4_9BACT</name>
<reference evidence="4" key="1">
    <citation type="submission" date="2017-09" db="EMBL/GenBank/DDBJ databases">
        <title>Depth-based differentiation of microbial function through sediment-hosted aquifers and enrichment of novel symbionts in the deep terrestrial subsurface.</title>
        <authorList>
            <person name="Probst A.J."/>
            <person name="Ladd B."/>
            <person name="Jarett J.K."/>
            <person name="Geller-Mcgrath D.E."/>
            <person name="Sieber C.M.K."/>
            <person name="Emerson J.B."/>
            <person name="Anantharaman K."/>
            <person name="Thomas B.C."/>
            <person name="Malmstrom R."/>
            <person name="Stieglmeier M."/>
            <person name="Klingl A."/>
            <person name="Woyke T."/>
            <person name="Ryan C.M."/>
            <person name="Banfield J.F."/>
        </authorList>
    </citation>
    <scope>NUCLEOTIDE SEQUENCE [LARGE SCALE GENOMIC DNA]</scope>
</reference>
<feature type="transmembrane region" description="Helical" evidence="2">
    <location>
        <begin position="335"/>
        <end position="357"/>
    </location>
</feature>
<feature type="transmembrane region" description="Helical" evidence="2">
    <location>
        <begin position="377"/>
        <end position="399"/>
    </location>
</feature>
<evidence type="ECO:0000256" key="2">
    <source>
        <dbReference type="SAM" id="Phobius"/>
    </source>
</evidence>
<feature type="transmembrane region" description="Helical" evidence="2">
    <location>
        <begin position="218"/>
        <end position="240"/>
    </location>
</feature>
<feature type="transmembrane region" description="Helical" evidence="2">
    <location>
        <begin position="193"/>
        <end position="211"/>
    </location>
</feature>
<comment type="caution">
    <text evidence="3">The sequence shown here is derived from an EMBL/GenBank/DDBJ whole genome shotgun (WGS) entry which is preliminary data.</text>
</comment>
<dbReference type="EMBL" id="PFBH01000016">
    <property type="protein sequence ID" value="PIR85081.1"/>
    <property type="molecule type" value="Genomic_DNA"/>
</dbReference>
<feature type="transmembrane region" description="Helical" evidence="2">
    <location>
        <begin position="133"/>
        <end position="157"/>
    </location>
</feature>
<proteinExistence type="predicted"/>
<keyword evidence="2" id="KW-1133">Transmembrane helix</keyword>
<evidence type="ECO:0000256" key="1">
    <source>
        <dbReference type="SAM" id="MobiDB-lite"/>
    </source>
</evidence>
<dbReference type="Proteomes" id="UP000229315">
    <property type="component" value="Unassembled WGS sequence"/>
</dbReference>
<feature type="region of interest" description="Disordered" evidence="1">
    <location>
        <begin position="599"/>
        <end position="636"/>
    </location>
</feature>
<feature type="transmembrane region" description="Helical" evidence="2">
    <location>
        <begin position="420"/>
        <end position="440"/>
    </location>
</feature>
<evidence type="ECO:0008006" key="5">
    <source>
        <dbReference type="Google" id="ProtNLM"/>
    </source>
</evidence>
<feature type="transmembrane region" description="Helical" evidence="2">
    <location>
        <begin position="20"/>
        <end position="38"/>
    </location>
</feature>
<sequence>MPFVGKLLVIKKPPQLVEILRVLFVFILAFVFLFPSFVSAENGTTTYGEISDIVPVHTTFNPPGLNIDQIIWVRVEFSDGPPMYFRCSLNLVGLLSSDSRCTHDDDGGSDDYGSHLEREAQGSWLGQKIIEGLFAIVLWILQLSIWILGLAGTLMEFVINNFVLRMSEFVGRGGIMSVAVVSAWTALRDIANIAFIGGLVWASIAMILNIVEAKASQLIVKILVAALLVNFSFFFAGIIVDASNFIAGEVYEAGIQKSADNAYESVAPESINFSQSGVAGLGAVFMEETRLSSVISPDGLRSEDPTLTGFLIAVLAIVLFSITAYVFFTVTFLLIARFVVLTILLITSPIGILRWTGLPFVSNLGKEWWDALISQSIFAPVFFLFVGIAMTVIASLSEITGSGTLSSLASQNFADVNEAIGVLALFAVSIGFMWASLVIARNLSQQAKSFNPIYGGVNRLRDWSLSGLGSVNRLVGRGVGAVGESVGGAVGGKAGAEFGRKTLGGLYGAATLPLSTIGEKAASEIAAKPVFNTKARDYYKKPFEFEEKSYDFDSKELQKLSRRLQMADYKTVKEEFDNAKTQKERENIFFAARKKHQDMLADGQSADTEVQKGGAGSTENEPYMDGGVGPRLDTDKAAPQTLEGDARINEALNKVEQETGVSTQEPLAETKPQDDTAEIKSLLQKIVQGEEKSAEAASKALALEIKDQKRERIENRKLVTALSSKEYTALKNGYEKSGTDTGKIDDIRYEELRNQIKVGDEAAVRAGIQQNHPQETLPEDIAKDPIVVKVQNEIKTSPSGIVGEAPRTTRQPRQRPSKTDNEEDNDN</sequence>
<protein>
    <recommendedName>
        <fullName evidence="5">TrbL/VirB6 plasmid conjugal transfer protein</fullName>
    </recommendedName>
</protein>
<organism evidence="3 4">
    <name type="scientific">Candidatus Kaiserbacteria bacterium CG10_big_fil_rev_8_21_14_0_10_45_20</name>
    <dbReference type="NCBI Taxonomy" id="1974607"/>
    <lineage>
        <taxon>Bacteria</taxon>
        <taxon>Candidatus Kaiseribacteriota</taxon>
    </lineage>
</organism>
<gene>
    <name evidence="3" type="ORF">COU15_02820</name>
</gene>
<evidence type="ECO:0000313" key="4">
    <source>
        <dbReference type="Proteomes" id="UP000229315"/>
    </source>
</evidence>